<evidence type="ECO:0000256" key="1">
    <source>
        <dbReference type="SAM" id="MobiDB-lite"/>
    </source>
</evidence>
<feature type="region of interest" description="Disordered" evidence="1">
    <location>
        <begin position="58"/>
        <end position="94"/>
    </location>
</feature>
<proteinExistence type="predicted"/>
<keyword evidence="3" id="KW-1185">Reference proteome</keyword>
<evidence type="ECO:0000313" key="3">
    <source>
        <dbReference type="Proteomes" id="UP001596066"/>
    </source>
</evidence>
<dbReference type="Proteomes" id="UP001596066">
    <property type="component" value="Unassembled WGS sequence"/>
</dbReference>
<feature type="compositionally biased region" description="Pro residues" evidence="1">
    <location>
        <begin position="61"/>
        <end position="81"/>
    </location>
</feature>
<evidence type="ECO:0000313" key="2">
    <source>
        <dbReference type="EMBL" id="MFC5645137.1"/>
    </source>
</evidence>
<organism evidence="2 3">
    <name type="scientific">Kitasatospora cinereorecta</name>
    <dbReference type="NCBI Taxonomy" id="285560"/>
    <lineage>
        <taxon>Bacteria</taxon>
        <taxon>Bacillati</taxon>
        <taxon>Actinomycetota</taxon>
        <taxon>Actinomycetes</taxon>
        <taxon>Kitasatosporales</taxon>
        <taxon>Streptomycetaceae</taxon>
        <taxon>Kitasatospora</taxon>
    </lineage>
</organism>
<accession>A0ABW0VJR5</accession>
<dbReference type="EMBL" id="JBHSOC010000063">
    <property type="protein sequence ID" value="MFC5645137.1"/>
    <property type="molecule type" value="Genomic_DNA"/>
</dbReference>
<name>A0ABW0VJR5_9ACTN</name>
<dbReference type="RefSeq" id="WP_346148554.1">
    <property type="nucleotide sequence ID" value="NZ_BAAAUA010000050.1"/>
</dbReference>
<comment type="caution">
    <text evidence="2">The sequence shown here is derived from an EMBL/GenBank/DDBJ whole genome shotgun (WGS) entry which is preliminary data.</text>
</comment>
<reference evidence="3" key="1">
    <citation type="journal article" date="2019" name="Int. J. Syst. Evol. Microbiol.">
        <title>The Global Catalogue of Microorganisms (GCM) 10K type strain sequencing project: providing services to taxonomists for standard genome sequencing and annotation.</title>
        <authorList>
            <consortium name="The Broad Institute Genomics Platform"/>
            <consortium name="The Broad Institute Genome Sequencing Center for Infectious Disease"/>
            <person name="Wu L."/>
            <person name="Ma J."/>
        </authorList>
    </citation>
    <scope>NUCLEOTIDE SEQUENCE [LARGE SCALE GENOMIC DNA]</scope>
    <source>
        <strain evidence="3">CGMCC 4.1622</strain>
    </source>
</reference>
<sequence length="94" mass="10246">MTATNDAPDPHTTAEERWQHIEDRLAALERRVREQSSAAIATIDTCLGRLDALRHDLAHRPWPPQAIPAPADPPTIPPQPTRAPAESPAAHARG</sequence>
<gene>
    <name evidence="2" type="ORF">ACFPZF_27750</name>
</gene>
<protein>
    <submittedName>
        <fullName evidence="2">Uncharacterized protein</fullName>
    </submittedName>
</protein>